<dbReference type="AlphaFoldDB" id="A0AAD1XCZ5"/>
<organism evidence="2 3">
    <name type="scientific">Euplotes crassus</name>
    <dbReference type="NCBI Taxonomy" id="5936"/>
    <lineage>
        <taxon>Eukaryota</taxon>
        <taxon>Sar</taxon>
        <taxon>Alveolata</taxon>
        <taxon>Ciliophora</taxon>
        <taxon>Intramacronucleata</taxon>
        <taxon>Spirotrichea</taxon>
        <taxon>Hypotrichia</taxon>
        <taxon>Euplotida</taxon>
        <taxon>Euplotidae</taxon>
        <taxon>Moneuplotes</taxon>
    </lineage>
</organism>
<evidence type="ECO:0000313" key="2">
    <source>
        <dbReference type="EMBL" id="CAI2366582.1"/>
    </source>
</evidence>
<feature type="compositionally biased region" description="Basic and acidic residues" evidence="1">
    <location>
        <begin position="22"/>
        <end position="33"/>
    </location>
</feature>
<keyword evidence="3" id="KW-1185">Reference proteome</keyword>
<name>A0AAD1XCZ5_EUPCR</name>
<dbReference type="Proteomes" id="UP001295684">
    <property type="component" value="Unassembled WGS sequence"/>
</dbReference>
<gene>
    <name evidence="2" type="ORF">ECRASSUSDP1_LOCUS7855</name>
</gene>
<dbReference type="EMBL" id="CAMPGE010007668">
    <property type="protein sequence ID" value="CAI2366582.1"/>
    <property type="molecule type" value="Genomic_DNA"/>
</dbReference>
<dbReference type="SUPFAM" id="SSF53474">
    <property type="entry name" value="alpha/beta-Hydrolases"/>
    <property type="match status" value="1"/>
</dbReference>
<dbReference type="Gene3D" id="3.40.50.1820">
    <property type="entry name" value="alpha/beta hydrolase"/>
    <property type="match status" value="1"/>
</dbReference>
<evidence type="ECO:0000256" key="1">
    <source>
        <dbReference type="SAM" id="MobiDB-lite"/>
    </source>
</evidence>
<accession>A0AAD1XCZ5</accession>
<reference evidence="2" key="1">
    <citation type="submission" date="2023-07" db="EMBL/GenBank/DDBJ databases">
        <authorList>
            <consortium name="AG Swart"/>
            <person name="Singh M."/>
            <person name="Singh A."/>
            <person name="Seah K."/>
            <person name="Emmerich C."/>
        </authorList>
    </citation>
    <scope>NUCLEOTIDE SEQUENCE</scope>
    <source>
        <strain evidence="2">DP1</strain>
    </source>
</reference>
<comment type="caution">
    <text evidence="2">The sequence shown here is derived from an EMBL/GenBank/DDBJ whole genome shotgun (WGS) entry which is preliminary data.</text>
</comment>
<feature type="region of interest" description="Disordered" evidence="1">
    <location>
        <begin position="22"/>
        <end position="56"/>
    </location>
</feature>
<protein>
    <submittedName>
        <fullName evidence="2">Uncharacterized protein</fullName>
    </submittedName>
</protein>
<evidence type="ECO:0000313" key="3">
    <source>
        <dbReference type="Proteomes" id="UP001295684"/>
    </source>
</evidence>
<feature type="compositionally biased region" description="Polar residues" evidence="1">
    <location>
        <begin position="280"/>
        <end position="295"/>
    </location>
</feature>
<dbReference type="InterPro" id="IPR029058">
    <property type="entry name" value="AB_hydrolase_fold"/>
</dbReference>
<feature type="compositionally biased region" description="Basic and acidic residues" evidence="1">
    <location>
        <begin position="304"/>
        <end position="317"/>
    </location>
</feature>
<proteinExistence type="predicted"/>
<feature type="region of interest" description="Disordered" evidence="1">
    <location>
        <begin position="279"/>
        <end position="317"/>
    </location>
</feature>
<sequence>MTSDDITAGKLLFIPPVDDWHKEMSKCETGENSKEEEEPKEETKEGETPEGTPDVDYSKEAFPVLYVHCKNPSDVICVFFHSYQDDLKLVSEDMKKLSRNLNCHVISPEYPGMGICFAEPMLHTELVKRSERLINFLTDCCNFEKSNMIIVSRKQGAEVAIQMAAEHNCALLTLIEYEFQKLDHAEEGIGFVPTLKEDEFVKTDKISCPILLINKGKKTTTKIEKAIEFKKYIAKNKGKNYVHLHIVKDKKFEKLDISKDISVPLIEFSMKIAKGPLKSQKASSAGPSSKDQASGTIKGLVLGPREDTPNEEVSRPLLTDDKLIQPSRYYQKKYLESQFDRIYHASLCCCIVQ</sequence>